<keyword evidence="1" id="KW-0472">Membrane</keyword>
<sequence>MCPLTNSFSFPSVATALTLPSPLWLAYISTCPVLLPISMLIPPGFLLSTAPNRRTPSRRVTALAGART</sequence>
<evidence type="ECO:0000256" key="1">
    <source>
        <dbReference type="SAM" id="Phobius"/>
    </source>
</evidence>
<dbReference type="EMBL" id="KN817579">
    <property type="protein sequence ID" value="KJA19263.1"/>
    <property type="molecule type" value="Genomic_DNA"/>
</dbReference>
<proteinExistence type="predicted"/>
<gene>
    <name evidence="2" type="ORF">HYPSUDRAFT_69305</name>
</gene>
<name>A0A0D2M7Q9_HYPSF</name>
<keyword evidence="1" id="KW-0812">Transmembrane</keyword>
<evidence type="ECO:0000313" key="3">
    <source>
        <dbReference type="Proteomes" id="UP000054270"/>
    </source>
</evidence>
<accession>A0A0D2M7Q9</accession>
<dbReference type="Proteomes" id="UP000054270">
    <property type="component" value="Unassembled WGS sequence"/>
</dbReference>
<protein>
    <submittedName>
        <fullName evidence="2">Uncharacterized protein</fullName>
    </submittedName>
</protein>
<reference evidence="3" key="1">
    <citation type="submission" date="2014-04" db="EMBL/GenBank/DDBJ databases">
        <title>Evolutionary Origins and Diversification of the Mycorrhizal Mutualists.</title>
        <authorList>
            <consortium name="DOE Joint Genome Institute"/>
            <consortium name="Mycorrhizal Genomics Consortium"/>
            <person name="Kohler A."/>
            <person name="Kuo A."/>
            <person name="Nagy L.G."/>
            <person name="Floudas D."/>
            <person name="Copeland A."/>
            <person name="Barry K.W."/>
            <person name="Cichocki N."/>
            <person name="Veneault-Fourrey C."/>
            <person name="LaButti K."/>
            <person name="Lindquist E.A."/>
            <person name="Lipzen A."/>
            <person name="Lundell T."/>
            <person name="Morin E."/>
            <person name="Murat C."/>
            <person name="Riley R."/>
            <person name="Ohm R."/>
            <person name="Sun H."/>
            <person name="Tunlid A."/>
            <person name="Henrissat B."/>
            <person name="Grigoriev I.V."/>
            <person name="Hibbett D.S."/>
            <person name="Martin F."/>
        </authorList>
    </citation>
    <scope>NUCLEOTIDE SEQUENCE [LARGE SCALE GENOMIC DNA]</scope>
    <source>
        <strain evidence="3">FD-334 SS-4</strain>
    </source>
</reference>
<keyword evidence="3" id="KW-1185">Reference proteome</keyword>
<feature type="transmembrane region" description="Helical" evidence="1">
    <location>
        <begin position="24"/>
        <end position="49"/>
    </location>
</feature>
<organism evidence="2 3">
    <name type="scientific">Hypholoma sublateritium (strain FD-334 SS-4)</name>
    <dbReference type="NCBI Taxonomy" id="945553"/>
    <lineage>
        <taxon>Eukaryota</taxon>
        <taxon>Fungi</taxon>
        <taxon>Dikarya</taxon>
        <taxon>Basidiomycota</taxon>
        <taxon>Agaricomycotina</taxon>
        <taxon>Agaricomycetes</taxon>
        <taxon>Agaricomycetidae</taxon>
        <taxon>Agaricales</taxon>
        <taxon>Agaricineae</taxon>
        <taxon>Strophariaceae</taxon>
        <taxon>Hypholoma</taxon>
    </lineage>
</organism>
<dbReference type="AlphaFoldDB" id="A0A0D2M7Q9"/>
<keyword evidence="1" id="KW-1133">Transmembrane helix</keyword>
<evidence type="ECO:0000313" key="2">
    <source>
        <dbReference type="EMBL" id="KJA19263.1"/>
    </source>
</evidence>